<reference evidence="1 2" key="1">
    <citation type="journal article" date="2016" name="Nat. Commun.">
        <title>Thousands of microbial genomes shed light on interconnected biogeochemical processes in an aquifer system.</title>
        <authorList>
            <person name="Anantharaman K."/>
            <person name="Brown C.T."/>
            <person name="Hug L.A."/>
            <person name="Sharon I."/>
            <person name="Castelle C.J."/>
            <person name="Probst A.J."/>
            <person name="Thomas B.C."/>
            <person name="Singh A."/>
            <person name="Wilkins M.J."/>
            <person name="Karaoz U."/>
            <person name="Brodie E.L."/>
            <person name="Williams K.H."/>
            <person name="Hubbard S.S."/>
            <person name="Banfield J.F."/>
        </authorList>
    </citation>
    <scope>NUCLEOTIDE SEQUENCE [LARGE SCALE GENOMIC DNA]</scope>
</reference>
<organism evidence="1 2">
    <name type="scientific">Candidatus Blackburnbacteria bacterium RIFCSPLOWO2_01_FULL_40_20</name>
    <dbReference type="NCBI Taxonomy" id="1797519"/>
    <lineage>
        <taxon>Bacteria</taxon>
        <taxon>Candidatus Blackburniibacteriota</taxon>
    </lineage>
</organism>
<protein>
    <submittedName>
        <fullName evidence="1">Uncharacterized protein</fullName>
    </submittedName>
</protein>
<evidence type="ECO:0000313" key="2">
    <source>
        <dbReference type="Proteomes" id="UP000178659"/>
    </source>
</evidence>
<accession>A0A1G1VBM2</accession>
<dbReference type="InterPro" id="IPR021109">
    <property type="entry name" value="Peptidase_aspartic_dom_sf"/>
</dbReference>
<dbReference type="Proteomes" id="UP000178659">
    <property type="component" value="Unassembled WGS sequence"/>
</dbReference>
<dbReference type="AlphaFoldDB" id="A0A1G1VBM2"/>
<dbReference type="Gene3D" id="2.40.70.10">
    <property type="entry name" value="Acid Proteases"/>
    <property type="match status" value="1"/>
</dbReference>
<dbReference type="EMBL" id="MHCC01000025">
    <property type="protein sequence ID" value="OGY12711.1"/>
    <property type="molecule type" value="Genomic_DNA"/>
</dbReference>
<name>A0A1G1VBM2_9BACT</name>
<proteinExistence type="predicted"/>
<comment type="caution">
    <text evidence="1">The sequence shown here is derived from an EMBL/GenBank/DDBJ whole genome shotgun (WGS) entry which is preliminary data.</text>
</comment>
<gene>
    <name evidence="1" type="ORF">A3A77_00270</name>
</gene>
<evidence type="ECO:0000313" key="1">
    <source>
        <dbReference type="EMBL" id="OGY12711.1"/>
    </source>
</evidence>
<sequence length="141" mass="16257">MRNYRNKIGTEKLNQVGAAIKVKISSRGQKEPYKIGWAKIDTGGSHTHIEKKLIESLKLKPFEKVLHSNSSVEKEPTDRYLIHMYFPKLDVEGDFKVTASNMKFEKFEGEPVMAILGRDFLRECKFIYNGKTGEYQVIIET</sequence>